<evidence type="ECO:0000313" key="2">
    <source>
        <dbReference type="EMBL" id="MCB5409638.1"/>
    </source>
</evidence>
<organism evidence="2 3">
    <name type="scientific">Pseudogemmobacter faecipullorum</name>
    <dbReference type="NCBI Taxonomy" id="2755041"/>
    <lineage>
        <taxon>Bacteria</taxon>
        <taxon>Pseudomonadati</taxon>
        <taxon>Pseudomonadota</taxon>
        <taxon>Alphaproteobacteria</taxon>
        <taxon>Rhodobacterales</taxon>
        <taxon>Paracoccaceae</taxon>
        <taxon>Pseudogemmobacter</taxon>
    </lineage>
</organism>
<sequence>MDSDLFLTIGIILAILTLPVLLSAWVEGRVPRLGAILIIAAGGLFVTAMTQHSGGYKLQKIPDVMLRVIGRYLS</sequence>
<evidence type="ECO:0000313" key="3">
    <source>
        <dbReference type="Proteomes" id="UP001198571"/>
    </source>
</evidence>
<dbReference type="EMBL" id="JACDXX010000004">
    <property type="protein sequence ID" value="MCB5409638.1"/>
    <property type="molecule type" value="Genomic_DNA"/>
</dbReference>
<name>A0ABS8CJR8_9RHOB</name>
<keyword evidence="3" id="KW-1185">Reference proteome</keyword>
<keyword evidence="1" id="KW-1133">Transmembrane helix</keyword>
<keyword evidence="1" id="KW-0812">Transmembrane</keyword>
<dbReference type="Proteomes" id="UP001198571">
    <property type="component" value="Unassembled WGS sequence"/>
</dbReference>
<feature type="transmembrane region" description="Helical" evidence="1">
    <location>
        <begin position="33"/>
        <end position="50"/>
    </location>
</feature>
<gene>
    <name evidence="2" type="ORF">H0485_06430</name>
</gene>
<protein>
    <recommendedName>
        <fullName evidence="4">50S ribosomal protein L35</fullName>
    </recommendedName>
</protein>
<evidence type="ECO:0008006" key="4">
    <source>
        <dbReference type="Google" id="ProtNLM"/>
    </source>
</evidence>
<proteinExistence type="predicted"/>
<feature type="transmembrane region" description="Helical" evidence="1">
    <location>
        <begin position="6"/>
        <end position="26"/>
    </location>
</feature>
<dbReference type="RefSeq" id="WP_226934540.1">
    <property type="nucleotide sequence ID" value="NZ_JACDXX010000004.1"/>
</dbReference>
<comment type="caution">
    <text evidence="2">The sequence shown here is derived from an EMBL/GenBank/DDBJ whole genome shotgun (WGS) entry which is preliminary data.</text>
</comment>
<evidence type="ECO:0000256" key="1">
    <source>
        <dbReference type="SAM" id="Phobius"/>
    </source>
</evidence>
<accession>A0ABS8CJR8</accession>
<reference evidence="2 3" key="1">
    <citation type="submission" date="2020-07" db="EMBL/GenBank/DDBJ databases">
        <title>Pseudogemmobacter sp. nov., isolated from poultry manure in Taiwan.</title>
        <authorList>
            <person name="Lin S.-Y."/>
            <person name="Tang Y.-S."/>
            <person name="Young C.-C."/>
        </authorList>
    </citation>
    <scope>NUCLEOTIDE SEQUENCE [LARGE SCALE GENOMIC DNA]</scope>
    <source>
        <strain evidence="2 3">CC-YST710</strain>
    </source>
</reference>
<keyword evidence="1" id="KW-0472">Membrane</keyword>